<dbReference type="Proteomes" id="UP000605670">
    <property type="component" value="Unassembled WGS sequence"/>
</dbReference>
<gene>
    <name evidence="1" type="ORF">GCM10011366_26980</name>
</gene>
<dbReference type="EMBL" id="BMEM01000005">
    <property type="protein sequence ID" value="GGF57806.1"/>
    <property type="molecule type" value="Genomic_DNA"/>
</dbReference>
<name>A0A917F8H1_9MICO</name>
<evidence type="ECO:0000313" key="2">
    <source>
        <dbReference type="Proteomes" id="UP000605670"/>
    </source>
</evidence>
<dbReference type="Gene3D" id="3.20.20.10">
    <property type="entry name" value="Alanine racemase"/>
    <property type="match status" value="1"/>
</dbReference>
<proteinExistence type="predicted"/>
<organism evidence="1 2">
    <name type="scientific">Ornithinimicrobium tianjinense</name>
    <dbReference type="NCBI Taxonomy" id="1195761"/>
    <lineage>
        <taxon>Bacteria</taxon>
        <taxon>Bacillati</taxon>
        <taxon>Actinomycetota</taxon>
        <taxon>Actinomycetes</taxon>
        <taxon>Micrococcales</taxon>
        <taxon>Ornithinimicrobiaceae</taxon>
        <taxon>Ornithinimicrobium</taxon>
    </lineage>
</organism>
<accession>A0A917F8H1</accession>
<reference evidence="1" key="2">
    <citation type="submission" date="2020-09" db="EMBL/GenBank/DDBJ databases">
        <authorList>
            <person name="Sun Q."/>
            <person name="Zhou Y."/>
        </authorList>
    </citation>
    <scope>NUCLEOTIDE SEQUENCE</scope>
    <source>
        <strain evidence="1">CGMCC 1.12160</strain>
    </source>
</reference>
<evidence type="ECO:0000313" key="1">
    <source>
        <dbReference type="EMBL" id="GGF57806.1"/>
    </source>
</evidence>
<dbReference type="RefSeq" id="WP_188431662.1">
    <property type="nucleotide sequence ID" value="NZ_BAABKH010000006.1"/>
</dbReference>
<reference evidence="1" key="1">
    <citation type="journal article" date="2014" name="Int. J. Syst. Evol. Microbiol.">
        <title>Complete genome sequence of Corynebacterium casei LMG S-19264T (=DSM 44701T), isolated from a smear-ripened cheese.</title>
        <authorList>
            <consortium name="US DOE Joint Genome Institute (JGI-PGF)"/>
            <person name="Walter F."/>
            <person name="Albersmeier A."/>
            <person name="Kalinowski J."/>
            <person name="Ruckert C."/>
        </authorList>
    </citation>
    <scope>NUCLEOTIDE SEQUENCE</scope>
    <source>
        <strain evidence="1">CGMCC 1.12160</strain>
    </source>
</reference>
<dbReference type="InterPro" id="IPR029066">
    <property type="entry name" value="PLP-binding_barrel"/>
</dbReference>
<keyword evidence="2" id="KW-1185">Reference proteome</keyword>
<dbReference type="SUPFAM" id="SSF51419">
    <property type="entry name" value="PLP-binding barrel"/>
    <property type="match status" value="1"/>
</dbReference>
<dbReference type="AlphaFoldDB" id="A0A917F8H1"/>
<protein>
    <submittedName>
        <fullName evidence="1">Uncharacterized protein</fullName>
    </submittedName>
</protein>
<sequence>MTTATLTRPGPPADAHRALGAYQTLCSALPGTEVCVELPSGGADAGLLRLLRAARVRVDVPDVVTARVCVDGGVRTGDLVLADARAGRDELAGLAALGVRRTVVRDVGGVIRLAAACAGDDAAVLAEVSGRCGDGADDAVDALLLADQLGMTTLGVRVPLTWADPGVWVQELTTARAVLSELLTFRVAPHVVDLGSGFPVLSEEEPDVWRQGRLLRRAVTTVFGPRPPRTAVSSTLPPAILGSVTWFGSAVG</sequence>
<comment type="caution">
    <text evidence="1">The sequence shown here is derived from an EMBL/GenBank/DDBJ whole genome shotgun (WGS) entry which is preliminary data.</text>
</comment>